<dbReference type="HAMAP" id="MF_00354">
    <property type="entry name" value="Idi_2"/>
    <property type="match status" value="1"/>
</dbReference>
<keyword evidence="8 11" id="KW-0414">Isoprene biosynthesis</keyword>
<dbReference type="RefSeq" id="WP_251870614.1">
    <property type="nucleotide sequence ID" value="NZ_CP098755.1"/>
</dbReference>
<feature type="domain" description="FMN-dependent dehydrogenase" evidence="12">
    <location>
        <begin position="166"/>
        <end position="323"/>
    </location>
</feature>
<comment type="similarity">
    <text evidence="11">Belongs to the IPP isomerase type 2 family.</text>
</comment>
<comment type="cofactor">
    <cofactor evidence="11">
        <name>NADPH</name>
        <dbReference type="ChEBI" id="CHEBI:57783"/>
    </cofactor>
</comment>
<evidence type="ECO:0000256" key="1">
    <source>
        <dbReference type="ARBA" id="ARBA00001917"/>
    </source>
</evidence>
<keyword evidence="2 11" id="KW-0963">Cytoplasm</keyword>
<protein>
    <recommendedName>
        <fullName evidence="11">Isopentenyl-diphosphate delta-isomerase</fullName>
        <shortName evidence="11">IPP isomerase</shortName>
        <ecNumber evidence="11">5.3.3.2</ecNumber>
    </recommendedName>
    <alternativeName>
        <fullName evidence="11">Isopentenyl diphosphate:dimethylallyl diphosphate isomerase</fullName>
    </alternativeName>
    <alternativeName>
        <fullName evidence="11">Isopentenyl pyrophosphate isomerase</fullName>
    </alternativeName>
    <alternativeName>
        <fullName evidence="11">Type 2 isopentenyl diphosphate isomerase</fullName>
        <shortName evidence="11">IDI-2</shortName>
    </alternativeName>
</protein>
<dbReference type="InterPro" id="IPR000262">
    <property type="entry name" value="FMN-dep_DH"/>
</dbReference>
<comment type="caution">
    <text evidence="11">Lacks conserved residue(s) required for the propagation of feature annotation.</text>
</comment>
<comment type="subcellular location">
    <subcellularLocation>
        <location evidence="11">Cytoplasm</location>
    </subcellularLocation>
</comment>
<evidence type="ECO:0000256" key="6">
    <source>
        <dbReference type="ARBA" id="ARBA00022842"/>
    </source>
</evidence>
<dbReference type="Proteomes" id="UP001056500">
    <property type="component" value="Chromosome"/>
</dbReference>
<keyword evidence="14" id="KW-1185">Reference proteome</keyword>
<evidence type="ECO:0000256" key="3">
    <source>
        <dbReference type="ARBA" id="ARBA00022630"/>
    </source>
</evidence>
<evidence type="ECO:0000256" key="2">
    <source>
        <dbReference type="ARBA" id="ARBA00022490"/>
    </source>
</evidence>
<sequence>MDRSQRKLDHIRHALATGMDQENIWDDVSFPPNSLPNISYGNTKLEVSLSPFTISSPILINAMTGGAEATTEVNQKLAILAREKGMAMAVGSQMAAIRDPSVLPSYQIVRKENPDGLIFANLGAEATVEQAQIALEMVEANAIQIHLNVMQELLMPEGDRDFRGYLENIKRIKQQLSVPVIVKEVGFGMSAETIKQLVEAEITIIDVGGRGGTNFAQVENRRHSLEMSMFEEWGFTTAESLLETRPWQGKGVSFLATGGVRNGLDVVKAIALGASAVGMAGAMLRLVQTKTMDECLRQVDHWHHQIRVAMTALGTASLAELRDAPVLITGRTAERATLRGWQLDHYARRQSHAKC</sequence>
<comment type="catalytic activity">
    <reaction evidence="11">
        <text>isopentenyl diphosphate = dimethylallyl diphosphate</text>
        <dbReference type="Rhea" id="RHEA:23284"/>
        <dbReference type="ChEBI" id="CHEBI:57623"/>
        <dbReference type="ChEBI" id="CHEBI:128769"/>
        <dbReference type="EC" id="5.3.3.2"/>
    </reaction>
</comment>
<feature type="binding site" evidence="11">
    <location>
        <begin position="280"/>
        <end position="281"/>
    </location>
    <ligand>
        <name>FMN</name>
        <dbReference type="ChEBI" id="CHEBI:58210"/>
    </ligand>
</feature>
<evidence type="ECO:0000256" key="7">
    <source>
        <dbReference type="ARBA" id="ARBA00022857"/>
    </source>
</evidence>
<feature type="binding site" evidence="11">
    <location>
        <begin position="259"/>
        <end position="261"/>
    </location>
    <ligand>
        <name>FMN</name>
        <dbReference type="ChEBI" id="CHEBI:58210"/>
    </ligand>
</feature>
<dbReference type="EC" id="5.3.3.2" evidence="11"/>
<accession>A0ABY4WBK2</accession>
<reference evidence="13" key="1">
    <citation type="submission" date="2022-06" db="EMBL/GenBank/DDBJ databases">
        <title>Genome sequencing of Brevibacillus sp. BB3-R1.</title>
        <authorList>
            <person name="Heo J."/>
            <person name="Lee D."/>
            <person name="Won M."/>
            <person name="Han B.-H."/>
            <person name="Hong S.-B."/>
            <person name="Kwon S.-W."/>
        </authorList>
    </citation>
    <scope>NUCLEOTIDE SEQUENCE</scope>
    <source>
        <strain evidence="13">BB3-R1</strain>
    </source>
</reference>
<evidence type="ECO:0000256" key="4">
    <source>
        <dbReference type="ARBA" id="ARBA00022643"/>
    </source>
</evidence>
<dbReference type="PANTHER" id="PTHR43665:SF1">
    <property type="entry name" value="ISOPENTENYL-DIPHOSPHATE DELTA-ISOMERASE"/>
    <property type="match status" value="1"/>
</dbReference>
<comment type="cofactor">
    <cofactor evidence="11">
        <name>Mg(2+)</name>
        <dbReference type="ChEBI" id="CHEBI:18420"/>
    </cofactor>
</comment>
<dbReference type="InterPro" id="IPR011179">
    <property type="entry name" value="IPdP_isomerase"/>
</dbReference>
<evidence type="ECO:0000313" key="13">
    <source>
        <dbReference type="EMBL" id="USG63533.1"/>
    </source>
</evidence>
<dbReference type="Pfam" id="PF01070">
    <property type="entry name" value="FMN_dh"/>
    <property type="match status" value="1"/>
</dbReference>
<keyword evidence="4 11" id="KW-0288">FMN</keyword>
<dbReference type="PIRSF" id="PIRSF003314">
    <property type="entry name" value="IPP_isomerase"/>
    <property type="match status" value="1"/>
</dbReference>
<name>A0ABY4WBK2_9BACL</name>
<dbReference type="SUPFAM" id="SSF51395">
    <property type="entry name" value="FMN-linked oxidoreductases"/>
    <property type="match status" value="1"/>
</dbReference>
<gene>
    <name evidence="11 13" type="primary">fni</name>
    <name evidence="13" type="ORF">NDK47_15255</name>
</gene>
<feature type="binding site" evidence="11">
    <location>
        <position position="121"/>
    </location>
    <ligand>
        <name>FMN</name>
        <dbReference type="ChEBI" id="CHEBI:58210"/>
    </ligand>
</feature>
<dbReference type="EMBL" id="CP098755">
    <property type="protein sequence ID" value="USG63533.1"/>
    <property type="molecule type" value="Genomic_DNA"/>
</dbReference>
<dbReference type="Gene3D" id="3.20.20.70">
    <property type="entry name" value="Aldolase class I"/>
    <property type="match status" value="1"/>
</dbReference>
<dbReference type="PANTHER" id="PTHR43665">
    <property type="entry name" value="ISOPENTENYL-DIPHOSPHATE DELTA-ISOMERASE"/>
    <property type="match status" value="1"/>
</dbReference>
<comment type="subunit">
    <text evidence="10 11">Homooctamer. Dimer of tetramers.</text>
</comment>
<dbReference type="NCBIfam" id="TIGR02151">
    <property type="entry name" value="IPP_isom_2"/>
    <property type="match status" value="1"/>
</dbReference>
<feature type="binding site" evidence="11">
    <location>
        <begin position="6"/>
        <end position="7"/>
    </location>
    <ligand>
        <name>substrate</name>
    </ligand>
</feature>
<feature type="binding site" evidence="11">
    <location>
        <position position="151"/>
    </location>
    <ligand>
        <name>substrate</name>
    </ligand>
</feature>
<feature type="binding site" evidence="11">
    <location>
        <begin position="62"/>
        <end position="64"/>
    </location>
    <ligand>
        <name>FMN</name>
        <dbReference type="ChEBI" id="CHEBI:58210"/>
    </ligand>
</feature>
<dbReference type="SMART" id="SM01240">
    <property type="entry name" value="IMPDH"/>
    <property type="match status" value="1"/>
</dbReference>
<evidence type="ECO:0000259" key="12">
    <source>
        <dbReference type="Pfam" id="PF01070"/>
    </source>
</evidence>
<evidence type="ECO:0000256" key="9">
    <source>
        <dbReference type="ARBA" id="ARBA00023235"/>
    </source>
</evidence>
<keyword evidence="3 11" id="KW-0285">Flavoprotein</keyword>
<keyword evidence="6 11" id="KW-0460">Magnesium</keyword>
<dbReference type="InterPro" id="IPR013785">
    <property type="entry name" value="Aldolase_TIM"/>
</dbReference>
<feature type="binding site" evidence="11">
    <location>
        <position position="183"/>
    </location>
    <ligand>
        <name>FMN</name>
        <dbReference type="ChEBI" id="CHEBI:58210"/>
    </ligand>
</feature>
<feature type="binding site" evidence="11">
    <location>
        <position position="213"/>
    </location>
    <ligand>
        <name>FMN</name>
        <dbReference type="ChEBI" id="CHEBI:58210"/>
    </ligand>
</feature>
<feature type="binding site" evidence="11">
    <location>
        <position position="92"/>
    </location>
    <ligand>
        <name>FMN</name>
        <dbReference type="ChEBI" id="CHEBI:58210"/>
    </ligand>
</feature>
<proteinExistence type="inferred from homology"/>
<keyword evidence="7 11" id="KW-0521">NADP</keyword>
<evidence type="ECO:0000256" key="5">
    <source>
        <dbReference type="ARBA" id="ARBA00022723"/>
    </source>
</evidence>
<evidence type="ECO:0000256" key="10">
    <source>
        <dbReference type="ARBA" id="ARBA00025810"/>
    </source>
</evidence>
<comment type="cofactor">
    <cofactor evidence="1 11">
        <name>FMN</name>
        <dbReference type="ChEBI" id="CHEBI:58210"/>
    </cofactor>
</comment>
<feature type="binding site" evidence="11">
    <location>
        <position position="152"/>
    </location>
    <ligand>
        <name>Mg(2+)</name>
        <dbReference type="ChEBI" id="CHEBI:18420"/>
    </ligand>
</feature>
<comment type="function">
    <text evidence="11">Involved in the biosynthesis of isoprenoids. Catalyzes the 1,3-allylic rearrangement of the homoallylic substrate isopentenyl (IPP) to its allylic isomer, dimethylallyl diphosphate (DMAPP).</text>
</comment>
<evidence type="ECO:0000256" key="11">
    <source>
        <dbReference type="HAMAP-Rule" id="MF_00354"/>
    </source>
</evidence>
<keyword evidence="5 11" id="KW-0479">Metal-binding</keyword>
<organism evidence="13 14">
    <name type="scientific">Brevibacillus ruminantium</name>
    <dbReference type="NCBI Taxonomy" id="2950604"/>
    <lineage>
        <taxon>Bacteria</taxon>
        <taxon>Bacillati</taxon>
        <taxon>Bacillota</taxon>
        <taxon>Bacilli</taxon>
        <taxon>Bacillales</taxon>
        <taxon>Paenibacillaceae</taxon>
        <taxon>Brevibacillus</taxon>
    </lineage>
</organism>
<dbReference type="GO" id="GO:0004452">
    <property type="term" value="F:isopentenyl-diphosphate delta-isomerase activity"/>
    <property type="evidence" value="ECO:0007669"/>
    <property type="project" value="UniProtKB-EC"/>
</dbReference>
<evidence type="ECO:0000313" key="14">
    <source>
        <dbReference type="Proteomes" id="UP001056500"/>
    </source>
</evidence>
<evidence type="ECO:0000256" key="8">
    <source>
        <dbReference type="ARBA" id="ARBA00023229"/>
    </source>
</evidence>
<keyword evidence="9 11" id="KW-0413">Isomerase</keyword>
<dbReference type="CDD" id="cd02811">
    <property type="entry name" value="IDI-2_FMN"/>
    <property type="match status" value="1"/>
</dbReference>